<feature type="compositionally biased region" description="Low complexity" evidence="1">
    <location>
        <begin position="471"/>
        <end position="483"/>
    </location>
</feature>
<feature type="compositionally biased region" description="Low complexity" evidence="1">
    <location>
        <begin position="383"/>
        <end position="405"/>
    </location>
</feature>
<protein>
    <submittedName>
        <fullName evidence="3">(Atlantic silverside) hypothetical protein</fullName>
    </submittedName>
</protein>
<evidence type="ECO:0000313" key="3">
    <source>
        <dbReference type="EMBL" id="CAG5958380.1"/>
    </source>
</evidence>
<organism evidence="3 4">
    <name type="scientific">Menidia menidia</name>
    <name type="common">Atlantic silverside</name>
    <dbReference type="NCBI Taxonomy" id="238744"/>
    <lineage>
        <taxon>Eukaryota</taxon>
        <taxon>Metazoa</taxon>
        <taxon>Chordata</taxon>
        <taxon>Craniata</taxon>
        <taxon>Vertebrata</taxon>
        <taxon>Euteleostomi</taxon>
        <taxon>Actinopterygii</taxon>
        <taxon>Neopterygii</taxon>
        <taxon>Teleostei</taxon>
        <taxon>Neoteleostei</taxon>
        <taxon>Acanthomorphata</taxon>
        <taxon>Ovalentaria</taxon>
        <taxon>Atherinomorphae</taxon>
        <taxon>Atheriniformes</taxon>
        <taxon>Atherinopsidae</taxon>
        <taxon>Menidiinae</taxon>
        <taxon>Menidia</taxon>
    </lineage>
</organism>
<feature type="compositionally biased region" description="Low complexity" evidence="1">
    <location>
        <begin position="527"/>
        <end position="539"/>
    </location>
</feature>
<name>A0A8S4BBC0_9TELE</name>
<dbReference type="GO" id="GO:0042162">
    <property type="term" value="F:telomeric DNA binding"/>
    <property type="evidence" value="ECO:0007669"/>
    <property type="project" value="TreeGrafter"/>
</dbReference>
<accession>A0A8S4BBC0</accession>
<evidence type="ECO:0000259" key="2">
    <source>
        <dbReference type="Pfam" id="PF14973"/>
    </source>
</evidence>
<dbReference type="GO" id="GO:0070187">
    <property type="term" value="C:shelterin complex"/>
    <property type="evidence" value="ECO:0007669"/>
    <property type="project" value="InterPro"/>
</dbReference>
<proteinExistence type="predicted"/>
<dbReference type="GO" id="GO:1904356">
    <property type="term" value="P:regulation of telomere maintenance via telomere lengthening"/>
    <property type="evidence" value="ECO:0007669"/>
    <property type="project" value="TreeGrafter"/>
</dbReference>
<feature type="domain" description="TERF1-interacting nuclear factor 2 N-terminal" evidence="2">
    <location>
        <begin position="63"/>
        <end position="204"/>
    </location>
</feature>
<dbReference type="OrthoDB" id="8667810at2759"/>
<gene>
    <name evidence="3" type="ORF">MMEN_LOCUS15210</name>
</gene>
<dbReference type="PANTHER" id="PTHR15512:SF0">
    <property type="entry name" value="TERF1-INTERACTING NUCLEAR FACTOR 2"/>
    <property type="match status" value="1"/>
</dbReference>
<feature type="compositionally biased region" description="Low complexity" evidence="1">
    <location>
        <begin position="413"/>
        <end position="426"/>
    </location>
</feature>
<feature type="region of interest" description="Disordered" evidence="1">
    <location>
        <begin position="383"/>
        <end position="561"/>
    </location>
</feature>
<feature type="region of interest" description="Disordered" evidence="1">
    <location>
        <begin position="601"/>
        <end position="656"/>
    </location>
</feature>
<reference evidence="3" key="1">
    <citation type="submission" date="2021-05" db="EMBL/GenBank/DDBJ databases">
        <authorList>
            <person name="Tigano A."/>
        </authorList>
    </citation>
    <scope>NUCLEOTIDE SEQUENCE</scope>
</reference>
<dbReference type="EMBL" id="CAJRST010022223">
    <property type="protein sequence ID" value="CAG5958380.1"/>
    <property type="molecule type" value="Genomic_DNA"/>
</dbReference>
<dbReference type="GO" id="GO:0016233">
    <property type="term" value="P:telomere capping"/>
    <property type="evidence" value="ECO:0007669"/>
    <property type="project" value="InterPro"/>
</dbReference>
<dbReference type="InterPro" id="IPR039098">
    <property type="entry name" value="TINF2"/>
</dbReference>
<dbReference type="Pfam" id="PF14973">
    <property type="entry name" value="TINF2_N"/>
    <property type="match status" value="1"/>
</dbReference>
<dbReference type="PANTHER" id="PTHR15512">
    <property type="entry name" value="TERF1-INTERACTING NUCLEAR FACTOR 2"/>
    <property type="match status" value="1"/>
</dbReference>
<dbReference type="InterPro" id="IPR029400">
    <property type="entry name" value="TINF2_N"/>
</dbReference>
<dbReference type="AlphaFoldDB" id="A0A8S4BBC0"/>
<sequence length="670" mass="73572">MGGGELRSPTKLPVWIIEHIWAHKMMDIQEVVDLSSWPDVDSQPLSLEDSWRLRVSSAQTYAIVKTRDITSFERVIDFLESTFRLLPTLVPAIKHMKIMFGLKTMVIMWMLKEEKGMVETVSKIGEFFPNKLPQYQDQCSQREMFLMRKNHVDFKSLAQSLAIDKARLKDYMKNQVEQQFGDRYAQKVEDRLLDYLQELEAALPGDTYIDKILHKHSPATEEEKLLLEVIASDSTTIAATLRKLLHCDAATCRPARIPQSPQSGKKAAEISPLFNPFLTALLKPGEGESAPEPRPTTSPLLLGSDDSDFEDHQQPEEAVRGEREESGDKQEEHAGQRSYRRAQKAAPCPQFCSKHQRWVKSILWECPDDCSEELLLHTNLSSSPLLFPSSSSTSSSQDLTPSDLVPLPPGQPPSQASGSLQAAAEAGGSGNPGDDRRLSPVVRLVDVASRWKLHRSSSGGFTPPAGKRARSGSAPRSRSSGNAEPTFNPSETPPDAAPSPPDAAPPAGRRPPSRQAFSRLSLRSRGARQTARNAQAATRKASDERPVKKQGAFTTGRTPLVSRIHVSDAPERSAAASQSGCNGLQPFVSLSRMSIASCLRATGGRARPGPAEPGRPETEASSDSSFDMNTLFSSYSSGGDSEDSLHGDPTYRPNLKKSLVLEYESARLPQ</sequence>
<feature type="region of interest" description="Disordered" evidence="1">
    <location>
        <begin position="283"/>
        <end position="346"/>
    </location>
</feature>
<evidence type="ECO:0000313" key="4">
    <source>
        <dbReference type="Proteomes" id="UP000677803"/>
    </source>
</evidence>
<evidence type="ECO:0000256" key="1">
    <source>
        <dbReference type="SAM" id="MobiDB-lite"/>
    </source>
</evidence>
<feature type="compositionally biased region" description="Polar residues" evidence="1">
    <location>
        <begin position="621"/>
        <end position="632"/>
    </location>
</feature>
<dbReference type="CDD" id="cd11657">
    <property type="entry name" value="TIN2_N"/>
    <property type="match status" value="1"/>
</dbReference>
<feature type="compositionally biased region" description="Basic and acidic residues" evidence="1">
    <location>
        <begin position="310"/>
        <end position="335"/>
    </location>
</feature>
<comment type="caution">
    <text evidence="3">The sequence shown here is derived from an EMBL/GenBank/DDBJ whole genome shotgun (WGS) entry which is preliminary data.</text>
</comment>
<feature type="compositionally biased region" description="Pro residues" evidence="1">
    <location>
        <begin position="491"/>
        <end position="504"/>
    </location>
</feature>
<keyword evidence="4" id="KW-1185">Reference proteome</keyword>
<dbReference type="Proteomes" id="UP000677803">
    <property type="component" value="Unassembled WGS sequence"/>
</dbReference>